<gene>
    <name evidence="2" type="ORF">HPB48_011207</name>
</gene>
<sequence>MTIVGVILCFRTLAQEALHDVSALLVSCKFTSSEVLAKVVLVLGGGDVCSVADLKHHVSNGDSLPARLGQEADREAGREAVFLLLHLLVDESPFLTMDLLESCFPYALLRNAAHAVYKAEA</sequence>
<comment type="similarity">
    <text evidence="1">Belongs to the HEM-1/HEM-2 family.</text>
</comment>
<dbReference type="AlphaFoldDB" id="A0A9J6FVK0"/>
<dbReference type="Proteomes" id="UP000821853">
    <property type="component" value="Chromosome 2"/>
</dbReference>
<comment type="caution">
    <text evidence="2">The sequence shown here is derived from an EMBL/GenBank/DDBJ whole genome shotgun (WGS) entry which is preliminary data.</text>
</comment>
<dbReference type="GO" id="GO:0030866">
    <property type="term" value="P:cortical actin cytoskeleton organization"/>
    <property type="evidence" value="ECO:0007669"/>
    <property type="project" value="TreeGrafter"/>
</dbReference>
<dbReference type="InterPro" id="IPR019137">
    <property type="entry name" value="Nck-associated_protein-1"/>
</dbReference>
<name>A0A9J6FVK0_HAELO</name>
<dbReference type="VEuPathDB" id="VectorBase:HLOH_044246"/>
<dbReference type="GO" id="GO:0048812">
    <property type="term" value="P:neuron projection morphogenesis"/>
    <property type="evidence" value="ECO:0007669"/>
    <property type="project" value="TreeGrafter"/>
</dbReference>
<dbReference type="GO" id="GO:0030031">
    <property type="term" value="P:cell projection assembly"/>
    <property type="evidence" value="ECO:0007669"/>
    <property type="project" value="TreeGrafter"/>
</dbReference>
<dbReference type="OrthoDB" id="548214at2759"/>
<accession>A0A9J6FVK0</accession>
<dbReference type="GO" id="GO:0016477">
    <property type="term" value="P:cell migration"/>
    <property type="evidence" value="ECO:0007669"/>
    <property type="project" value="TreeGrafter"/>
</dbReference>
<evidence type="ECO:0000313" key="2">
    <source>
        <dbReference type="EMBL" id="KAH9366076.1"/>
    </source>
</evidence>
<protein>
    <submittedName>
        <fullName evidence="2">Uncharacterized protein</fullName>
    </submittedName>
</protein>
<dbReference type="PANTHER" id="PTHR12093:SF10">
    <property type="entry name" value="MEMBRANE-ASSOCIATED PROTEIN HEM"/>
    <property type="match status" value="1"/>
</dbReference>
<proteinExistence type="inferred from homology"/>
<dbReference type="GO" id="GO:0031209">
    <property type="term" value="C:SCAR complex"/>
    <property type="evidence" value="ECO:0007669"/>
    <property type="project" value="TreeGrafter"/>
</dbReference>
<organism evidence="2 3">
    <name type="scientific">Haemaphysalis longicornis</name>
    <name type="common">Bush tick</name>
    <dbReference type="NCBI Taxonomy" id="44386"/>
    <lineage>
        <taxon>Eukaryota</taxon>
        <taxon>Metazoa</taxon>
        <taxon>Ecdysozoa</taxon>
        <taxon>Arthropoda</taxon>
        <taxon>Chelicerata</taxon>
        <taxon>Arachnida</taxon>
        <taxon>Acari</taxon>
        <taxon>Parasitiformes</taxon>
        <taxon>Ixodida</taxon>
        <taxon>Ixodoidea</taxon>
        <taxon>Ixodidae</taxon>
        <taxon>Haemaphysalinae</taxon>
        <taxon>Haemaphysalis</taxon>
    </lineage>
</organism>
<reference evidence="2 3" key="1">
    <citation type="journal article" date="2020" name="Cell">
        <title>Large-Scale Comparative Analyses of Tick Genomes Elucidate Their Genetic Diversity and Vector Capacities.</title>
        <authorList>
            <consortium name="Tick Genome and Microbiome Consortium (TIGMIC)"/>
            <person name="Jia N."/>
            <person name="Wang J."/>
            <person name="Shi W."/>
            <person name="Du L."/>
            <person name="Sun Y."/>
            <person name="Zhan W."/>
            <person name="Jiang J.F."/>
            <person name="Wang Q."/>
            <person name="Zhang B."/>
            <person name="Ji P."/>
            <person name="Bell-Sakyi L."/>
            <person name="Cui X.M."/>
            <person name="Yuan T.T."/>
            <person name="Jiang B.G."/>
            <person name="Yang W.F."/>
            <person name="Lam T.T."/>
            <person name="Chang Q.C."/>
            <person name="Ding S.J."/>
            <person name="Wang X.J."/>
            <person name="Zhu J.G."/>
            <person name="Ruan X.D."/>
            <person name="Zhao L."/>
            <person name="Wei J.T."/>
            <person name="Ye R.Z."/>
            <person name="Que T.C."/>
            <person name="Du C.H."/>
            <person name="Zhou Y.H."/>
            <person name="Cheng J.X."/>
            <person name="Dai P.F."/>
            <person name="Guo W.B."/>
            <person name="Han X.H."/>
            <person name="Huang E.J."/>
            <person name="Li L.F."/>
            <person name="Wei W."/>
            <person name="Gao Y.C."/>
            <person name="Liu J.Z."/>
            <person name="Shao H.Z."/>
            <person name="Wang X."/>
            <person name="Wang C.C."/>
            <person name="Yang T.C."/>
            <person name="Huo Q.B."/>
            <person name="Li W."/>
            <person name="Chen H.Y."/>
            <person name="Chen S.E."/>
            <person name="Zhou L.G."/>
            <person name="Ni X.B."/>
            <person name="Tian J.H."/>
            <person name="Sheng Y."/>
            <person name="Liu T."/>
            <person name="Pan Y.S."/>
            <person name="Xia L.Y."/>
            <person name="Li J."/>
            <person name="Zhao F."/>
            <person name="Cao W.C."/>
        </authorList>
    </citation>
    <scope>NUCLEOTIDE SEQUENCE [LARGE SCALE GENOMIC DNA]</scope>
    <source>
        <strain evidence="2">HaeL-2018</strain>
    </source>
</reference>
<keyword evidence="3" id="KW-1185">Reference proteome</keyword>
<dbReference type="EMBL" id="JABSTR010000004">
    <property type="protein sequence ID" value="KAH9366076.1"/>
    <property type="molecule type" value="Genomic_DNA"/>
</dbReference>
<evidence type="ECO:0000313" key="3">
    <source>
        <dbReference type="Proteomes" id="UP000821853"/>
    </source>
</evidence>
<evidence type="ECO:0000256" key="1">
    <source>
        <dbReference type="ARBA" id="ARBA00037947"/>
    </source>
</evidence>
<dbReference type="Pfam" id="PF09735">
    <property type="entry name" value="Nckap1"/>
    <property type="match status" value="1"/>
</dbReference>
<dbReference type="PANTHER" id="PTHR12093">
    <property type="entry name" value="NCK-ASSOCIATED PROTEIN 1"/>
    <property type="match status" value="1"/>
</dbReference>